<accession>A0A241XMI6</accession>
<dbReference type="InterPro" id="IPR010260">
    <property type="entry name" value="AlpA"/>
</dbReference>
<evidence type="ECO:0000313" key="1">
    <source>
        <dbReference type="EMBL" id="OTI58639.1"/>
    </source>
</evidence>
<dbReference type="AlphaFoldDB" id="A0A241XMI6"/>
<comment type="caution">
    <text evidence="1">The sequence shown here is derived from an EMBL/GenBank/DDBJ whole genome shotgun (WGS) entry which is preliminary data.</text>
</comment>
<name>A0A241XMI6_PSEAI</name>
<dbReference type="Gene3D" id="1.10.238.160">
    <property type="match status" value="1"/>
</dbReference>
<gene>
    <name evidence="1" type="ORF">CAZ10_23115</name>
</gene>
<reference evidence="1 2" key="1">
    <citation type="submission" date="2017-05" db="EMBL/GenBank/DDBJ databases">
        <authorList>
            <person name="Song R."/>
            <person name="Chenine A.L."/>
            <person name="Ruprecht R.M."/>
        </authorList>
    </citation>
    <scope>NUCLEOTIDE SEQUENCE [LARGE SCALE GENOMIC DNA]</scope>
    <source>
        <strain evidence="1 2">S567_C10_BS</strain>
    </source>
</reference>
<dbReference type="Pfam" id="PF05930">
    <property type="entry name" value="Phage_AlpA"/>
    <property type="match status" value="1"/>
</dbReference>
<protein>
    <submittedName>
        <fullName evidence="1">AlpA family transcriptional regulator</fullName>
    </submittedName>
</protein>
<evidence type="ECO:0000313" key="2">
    <source>
        <dbReference type="Proteomes" id="UP000194857"/>
    </source>
</evidence>
<dbReference type="EMBL" id="NFFZ01000013">
    <property type="protein sequence ID" value="OTI58639.1"/>
    <property type="molecule type" value="Genomic_DNA"/>
</dbReference>
<dbReference type="RefSeq" id="WP_031301190.1">
    <property type="nucleotide sequence ID" value="NZ_CAADLW010000033.1"/>
</dbReference>
<dbReference type="PANTHER" id="PTHR36154:SF1">
    <property type="entry name" value="DNA-BINDING TRANSCRIPTIONAL ACTIVATOR ALPA"/>
    <property type="match status" value="1"/>
</dbReference>
<dbReference type="InterPro" id="IPR052931">
    <property type="entry name" value="Prophage_regulatory_activator"/>
</dbReference>
<organism evidence="1 2">
    <name type="scientific">Pseudomonas aeruginosa</name>
    <dbReference type="NCBI Taxonomy" id="287"/>
    <lineage>
        <taxon>Bacteria</taxon>
        <taxon>Pseudomonadati</taxon>
        <taxon>Pseudomonadota</taxon>
        <taxon>Gammaproteobacteria</taxon>
        <taxon>Pseudomonadales</taxon>
        <taxon>Pseudomonadaceae</taxon>
        <taxon>Pseudomonas</taxon>
    </lineage>
</organism>
<dbReference type="Proteomes" id="UP000194857">
    <property type="component" value="Unassembled WGS sequence"/>
</dbReference>
<dbReference type="PANTHER" id="PTHR36154">
    <property type="entry name" value="DNA-BINDING TRANSCRIPTIONAL ACTIVATOR ALPA"/>
    <property type="match status" value="1"/>
</dbReference>
<sequence length="65" mass="7390">MRIIRLKDVIDSTGIARSTIYKLIGEGEFPKPVPLVGRSVGWVESEVHEWIKARIAERDRTNSLV</sequence>
<proteinExistence type="predicted"/>